<sequence>MDNWKVIVGKGMAPGLLASLASTAVLALFSKKEAGSPFAGANAISHWLWGDRAFEQDRPTLKYTLVGYGIHHASSHFWGSIFEQLAGRVLGKKSPAATVAASAAATAVACVVDYKLTPKRFQPGFEQRVSRSSLAWVYVAFGVGLAAGAWLNHRHDDGAGLS</sequence>
<organism evidence="2 3">
    <name type="scientific">Duganella phyllosphaerae</name>
    <dbReference type="NCBI Taxonomy" id="762836"/>
    <lineage>
        <taxon>Bacteria</taxon>
        <taxon>Pseudomonadati</taxon>
        <taxon>Pseudomonadota</taxon>
        <taxon>Betaproteobacteria</taxon>
        <taxon>Burkholderiales</taxon>
        <taxon>Oxalobacteraceae</taxon>
        <taxon>Telluria group</taxon>
        <taxon>Duganella</taxon>
    </lineage>
</organism>
<gene>
    <name evidence="2" type="ORF">DUPY_30430</name>
</gene>
<feature type="transmembrane region" description="Helical" evidence="1">
    <location>
        <begin position="12"/>
        <end position="29"/>
    </location>
</feature>
<keyword evidence="1" id="KW-0812">Transmembrane</keyword>
<proteinExistence type="predicted"/>
<evidence type="ECO:0000313" key="3">
    <source>
        <dbReference type="Proteomes" id="UP000175989"/>
    </source>
</evidence>
<evidence type="ECO:0000256" key="1">
    <source>
        <dbReference type="SAM" id="Phobius"/>
    </source>
</evidence>
<name>A0A1E7WK09_9BURK</name>
<comment type="caution">
    <text evidence="2">The sequence shown here is derived from an EMBL/GenBank/DDBJ whole genome shotgun (WGS) entry which is preliminary data.</text>
</comment>
<feature type="transmembrane region" description="Helical" evidence="1">
    <location>
        <begin position="134"/>
        <end position="152"/>
    </location>
</feature>
<keyword evidence="3" id="KW-1185">Reference proteome</keyword>
<dbReference type="OrthoDB" id="288267at2"/>
<feature type="transmembrane region" description="Helical" evidence="1">
    <location>
        <begin position="96"/>
        <end position="114"/>
    </location>
</feature>
<accession>A0A1E7WK09</accession>
<keyword evidence="1" id="KW-1133">Transmembrane helix</keyword>
<evidence type="ECO:0000313" key="2">
    <source>
        <dbReference type="EMBL" id="OEZ98861.1"/>
    </source>
</evidence>
<protein>
    <submittedName>
        <fullName evidence="2">Uncharacterized protein</fullName>
    </submittedName>
</protein>
<keyword evidence="1" id="KW-0472">Membrane</keyword>
<dbReference type="RefSeq" id="WP_070249228.1">
    <property type="nucleotide sequence ID" value="NZ_LROM01000090.1"/>
</dbReference>
<dbReference type="EMBL" id="LROM01000090">
    <property type="protein sequence ID" value="OEZ98861.1"/>
    <property type="molecule type" value="Genomic_DNA"/>
</dbReference>
<dbReference type="Proteomes" id="UP000175989">
    <property type="component" value="Unassembled WGS sequence"/>
</dbReference>
<reference evidence="3" key="1">
    <citation type="journal article" date="2016" name="Front. Microbiol.">
        <title>Molecular Keys to the Janthinobacterium and Duganella spp. Interaction with the Plant Pathogen Fusarium graminearum.</title>
        <authorList>
            <person name="Haack F.S."/>
            <person name="Poehlein A."/>
            <person name="Kroger C."/>
            <person name="Voigt C.A."/>
            <person name="Piepenbring M."/>
            <person name="Bode H.B."/>
            <person name="Daniel R."/>
            <person name="Schafer W."/>
            <person name="Streit W.R."/>
        </authorList>
    </citation>
    <scope>NUCLEOTIDE SEQUENCE [LARGE SCALE GENOMIC DNA]</scope>
    <source>
        <strain evidence="3">T54</strain>
    </source>
</reference>
<dbReference type="AlphaFoldDB" id="A0A1E7WK09"/>
<dbReference type="PATRIC" id="fig|762836.4.peg.3134"/>